<accession>A0A8T0GB75</accession>
<dbReference type="EMBL" id="CM026433">
    <property type="protein sequence ID" value="KAG0554532.1"/>
    <property type="molecule type" value="Genomic_DNA"/>
</dbReference>
<reference evidence="1" key="1">
    <citation type="submission" date="2020-06" db="EMBL/GenBank/DDBJ databases">
        <title>WGS assembly of Ceratodon purpureus strain R40.</title>
        <authorList>
            <person name="Carey S.B."/>
            <person name="Jenkins J."/>
            <person name="Shu S."/>
            <person name="Lovell J.T."/>
            <person name="Sreedasyam A."/>
            <person name="Maumus F."/>
            <person name="Tiley G.P."/>
            <person name="Fernandez-Pozo N."/>
            <person name="Barry K."/>
            <person name="Chen C."/>
            <person name="Wang M."/>
            <person name="Lipzen A."/>
            <person name="Daum C."/>
            <person name="Saski C.A."/>
            <person name="Payton A.C."/>
            <person name="Mcbreen J.C."/>
            <person name="Conrad R.E."/>
            <person name="Kollar L.M."/>
            <person name="Olsson S."/>
            <person name="Huttunen S."/>
            <person name="Landis J.B."/>
            <person name="Wickett N.J."/>
            <person name="Johnson M.G."/>
            <person name="Rensing S.A."/>
            <person name="Grimwood J."/>
            <person name="Schmutz J."/>
            <person name="Mcdaniel S.F."/>
        </authorList>
    </citation>
    <scope>NUCLEOTIDE SEQUENCE</scope>
    <source>
        <strain evidence="1">R40</strain>
    </source>
</reference>
<dbReference type="AlphaFoldDB" id="A0A8T0GB75"/>
<sequence length="89" mass="10037">MHVHPSIPSSTRPSLPLQLQLQVLATNLLPHAHCTTSFHLSNSQVFTFQLTSPHLSCSHSLHEPLNFWALTWTAYGTISFDQELRMLST</sequence>
<evidence type="ECO:0000313" key="2">
    <source>
        <dbReference type="Proteomes" id="UP000822688"/>
    </source>
</evidence>
<gene>
    <name evidence="1" type="ORF">KC19_12G098300</name>
</gene>
<comment type="caution">
    <text evidence="1">The sequence shown here is derived from an EMBL/GenBank/DDBJ whole genome shotgun (WGS) entry which is preliminary data.</text>
</comment>
<dbReference type="Proteomes" id="UP000822688">
    <property type="component" value="Chromosome 12"/>
</dbReference>
<proteinExistence type="predicted"/>
<organism evidence="1 2">
    <name type="scientific">Ceratodon purpureus</name>
    <name type="common">Fire moss</name>
    <name type="synonym">Dicranum purpureum</name>
    <dbReference type="NCBI Taxonomy" id="3225"/>
    <lineage>
        <taxon>Eukaryota</taxon>
        <taxon>Viridiplantae</taxon>
        <taxon>Streptophyta</taxon>
        <taxon>Embryophyta</taxon>
        <taxon>Bryophyta</taxon>
        <taxon>Bryophytina</taxon>
        <taxon>Bryopsida</taxon>
        <taxon>Dicranidae</taxon>
        <taxon>Pseudoditrichales</taxon>
        <taxon>Ditrichaceae</taxon>
        <taxon>Ceratodon</taxon>
    </lineage>
</organism>
<evidence type="ECO:0000313" key="1">
    <source>
        <dbReference type="EMBL" id="KAG0554532.1"/>
    </source>
</evidence>
<name>A0A8T0GB75_CERPU</name>
<keyword evidence="2" id="KW-1185">Reference proteome</keyword>
<protein>
    <submittedName>
        <fullName evidence="1">Uncharacterized protein</fullName>
    </submittedName>
</protein>